<dbReference type="GO" id="GO:0005506">
    <property type="term" value="F:iron ion binding"/>
    <property type="evidence" value="ECO:0007669"/>
    <property type="project" value="InterPro"/>
</dbReference>
<dbReference type="InterPro" id="IPR036396">
    <property type="entry name" value="Cyt_P450_sf"/>
</dbReference>
<dbReference type="GO" id="GO:0020037">
    <property type="term" value="F:heme binding"/>
    <property type="evidence" value="ECO:0007669"/>
    <property type="project" value="InterPro"/>
</dbReference>
<dbReference type="AlphaFoldDB" id="A0A2P8HEG6"/>
<name>A0A2P8HEG6_SACCR</name>
<evidence type="ECO:0000313" key="4">
    <source>
        <dbReference type="Proteomes" id="UP000241118"/>
    </source>
</evidence>
<feature type="region of interest" description="Disordered" evidence="1">
    <location>
        <begin position="52"/>
        <end position="89"/>
    </location>
</feature>
<gene>
    <name evidence="3" type="ORF">B0I31_12833</name>
</gene>
<evidence type="ECO:0000256" key="2">
    <source>
        <dbReference type="SAM" id="Phobius"/>
    </source>
</evidence>
<feature type="compositionally biased region" description="Basic and acidic residues" evidence="1">
    <location>
        <begin position="170"/>
        <end position="182"/>
    </location>
</feature>
<proteinExistence type="predicted"/>
<dbReference type="SUPFAM" id="SSF48264">
    <property type="entry name" value="Cytochrome P450"/>
    <property type="match status" value="1"/>
</dbReference>
<organism evidence="3 4">
    <name type="scientific">Saccharothrix carnea</name>
    <dbReference type="NCBI Taxonomy" id="1280637"/>
    <lineage>
        <taxon>Bacteria</taxon>
        <taxon>Bacillati</taxon>
        <taxon>Actinomycetota</taxon>
        <taxon>Actinomycetes</taxon>
        <taxon>Pseudonocardiales</taxon>
        <taxon>Pseudonocardiaceae</taxon>
        <taxon>Saccharothrix</taxon>
    </lineage>
</organism>
<feature type="compositionally biased region" description="Basic and acidic residues" evidence="1">
    <location>
        <begin position="130"/>
        <end position="141"/>
    </location>
</feature>
<dbReference type="EMBL" id="PYAX01000028">
    <property type="protein sequence ID" value="PSL44609.1"/>
    <property type="molecule type" value="Genomic_DNA"/>
</dbReference>
<keyword evidence="2" id="KW-0472">Membrane</keyword>
<feature type="compositionally biased region" description="Basic residues" evidence="1">
    <location>
        <begin position="65"/>
        <end position="81"/>
    </location>
</feature>
<feature type="region of interest" description="Disordered" evidence="1">
    <location>
        <begin position="112"/>
        <end position="220"/>
    </location>
</feature>
<feature type="transmembrane region" description="Helical" evidence="2">
    <location>
        <begin position="12"/>
        <end position="32"/>
    </location>
</feature>
<feature type="compositionally biased region" description="Basic residues" evidence="1">
    <location>
        <begin position="202"/>
        <end position="213"/>
    </location>
</feature>
<protein>
    <submittedName>
        <fullName evidence="3">Uncharacterized protein</fullName>
    </submittedName>
</protein>
<dbReference type="Proteomes" id="UP000241118">
    <property type="component" value="Unassembled WGS sequence"/>
</dbReference>
<comment type="caution">
    <text evidence="3">The sequence shown here is derived from an EMBL/GenBank/DDBJ whole genome shotgun (WGS) entry which is preliminary data.</text>
</comment>
<evidence type="ECO:0000313" key="3">
    <source>
        <dbReference type="EMBL" id="PSL44609.1"/>
    </source>
</evidence>
<keyword evidence="2" id="KW-1133">Transmembrane helix</keyword>
<keyword evidence="2" id="KW-0812">Transmembrane</keyword>
<dbReference type="GO" id="GO:0004497">
    <property type="term" value="F:monooxygenase activity"/>
    <property type="evidence" value="ECO:0007669"/>
    <property type="project" value="InterPro"/>
</dbReference>
<reference evidence="3 4" key="1">
    <citation type="submission" date="2018-03" db="EMBL/GenBank/DDBJ databases">
        <title>Genomic Encyclopedia of Type Strains, Phase III (KMG-III): the genomes of soil and plant-associated and newly described type strains.</title>
        <authorList>
            <person name="Whitman W."/>
        </authorList>
    </citation>
    <scope>NUCLEOTIDE SEQUENCE [LARGE SCALE GENOMIC DNA]</scope>
    <source>
        <strain evidence="3 4">CGMCC 4.7097</strain>
    </source>
</reference>
<dbReference type="GO" id="GO:0016705">
    <property type="term" value="F:oxidoreductase activity, acting on paired donors, with incorporation or reduction of molecular oxygen"/>
    <property type="evidence" value="ECO:0007669"/>
    <property type="project" value="InterPro"/>
</dbReference>
<keyword evidence="4" id="KW-1185">Reference proteome</keyword>
<sequence length="258" mass="27608">MLTGAVRLEVAAAIAGLLVAVPVVVIAGLGVWRRPPRSVLACGTATGAGLLVGTQVSPRGGPPPRRTRAAHRPGHRAHRVHPPLQPPHPLRQATVTRVLVLVFLASVACTSTVDSTPRPADPALSARLLTEPDRFDPDRRLPGTTIDTARRDHGHLPFGTGPPGVRRCRARVDPTRPDHRPPDASPPPDHSVPDAVPPEHRWRTHPGRAHPHHQATPMTDTLPTITTHGQRGAHALREPLLDVYAQGHAPHLTNPCAP</sequence>
<accession>A0A2P8HEG6</accession>
<evidence type="ECO:0000256" key="1">
    <source>
        <dbReference type="SAM" id="MobiDB-lite"/>
    </source>
</evidence>